<sequence length="101" mass="11376">ANRCLQRLVKTQCLVIVQVFVSSSYAEDPLSDHGLKLVANQYRITGIVQNSRQALSELMLLVDFAKQEQTGIGGDVTPGEIGFNLTAREWREGQFFRYHFG</sequence>
<gene>
    <name evidence="4" type="ORF">B0H24_1001237</name>
    <name evidence="3" type="ORF">B0H24_101858</name>
    <name evidence="2" type="ORF">BY455_101237</name>
    <name evidence="1" type="ORF">BY455_11958</name>
</gene>
<evidence type="ECO:0000313" key="1">
    <source>
        <dbReference type="EMBL" id="PPK50887.1"/>
    </source>
</evidence>
<evidence type="ECO:0000313" key="3">
    <source>
        <dbReference type="EMBL" id="PPK54201.1"/>
    </source>
</evidence>
<accession>A0A2S6G520</accession>
<dbReference type="EMBL" id="PTIT01000019">
    <property type="protein sequence ID" value="PPK50887.1"/>
    <property type="molecule type" value="Genomic_DNA"/>
</dbReference>
<evidence type="ECO:0000313" key="4">
    <source>
        <dbReference type="EMBL" id="PPK56537.1"/>
    </source>
</evidence>
<proteinExistence type="predicted"/>
<dbReference type="Proteomes" id="UP000239446">
    <property type="component" value="Unassembled WGS sequence"/>
</dbReference>
<evidence type="ECO:0000313" key="6">
    <source>
        <dbReference type="Proteomes" id="UP000239648"/>
    </source>
</evidence>
<protein>
    <submittedName>
        <fullName evidence="3">Uncharacterized protein</fullName>
    </submittedName>
</protein>
<organism evidence="3 5">
    <name type="scientific">Marinobacter persicus</name>
    <dbReference type="NCBI Taxonomy" id="930118"/>
    <lineage>
        <taxon>Bacteria</taxon>
        <taxon>Pseudomonadati</taxon>
        <taxon>Pseudomonadota</taxon>
        <taxon>Gammaproteobacteria</taxon>
        <taxon>Pseudomonadales</taxon>
        <taxon>Marinobacteraceae</taxon>
        <taxon>Marinobacter</taxon>
    </lineage>
</organism>
<feature type="non-terminal residue" evidence="3">
    <location>
        <position position="1"/>
    </location>
</feature>
<keyword evidence="6" id="KW-1185">Reference proteome</keyword>
<reference evidence="1 6" key="1">
    <citation type="submission" date="2018-02" db="EMBL/GenBank/DDBJ databases">
        <title>Deep subsurface shale carbon reservoir microbial communities from Ohio and West Virginia, USA.</title>
        <authorList>
            <person name="Wrighton K."/>
        </authorList>
    </citation>
    <scope>NUCLEOTIDE SEQUENCE [LARGE SCALE GENOMIC DNA]</scope>
    <source>
        <strain evidence="1 6">UTICA-S1B6</strain>
    </source>
</reference>
<reference evidence="3 5" key="2">
    <citation type="submission" date="2018-02" db="EMBL/GenBank/DDBJ databases">
        <title>Subsurface microbial communities from deep shales in Ohio and West Virginia, USA.</title>
        <authorList>
            <person name="Wrighton K."/>
        </authorList>
    </citation>
    <scope>NUCLEOTIDE SEQUENCE [LARGE SCALE GENOMIC DNA]</scope>
    <source>
        <strain evidence="3 5">UTICA-S1B9</strain>
    </source>
</reference>
<evidence type="ECO:0000313" key="5">
    <source>
        <dbReference type="Proteomes" id="UP000239446"/>
    </source>
</evidence>
<dbReference type="EMBL" id="PTIU01000001">
    <property type="protein sequence ID" value="PPK56537.1"/>
    <property type="molecule type" value="Genomic_DNA"/>
</dbReference>
<evidence type="ECO:0000313" key="2">
    <source>
        <dbReference type="EMBL" id="PPK53723.1"/>
    </source>
</evidence>
<comment type="caution">
    <text evidence="3">The sequence shown here is derived from an EMBL/GenBank/DDBJ whole genome shotgun (WGS) entry which is preliminary data.</text>
</comment>
<name>A0A2S6G520_9GAMM</name>
<dbReference type="AlphaFoldDB" id="A0A2S6G520"/>
<dbReference type="EMBL" id="PTIU01000018">
    <property type="protein sequence ID" value="PPK54201.1"/>
    <property type="molecule type" value="Genomic_DNA"/>
</dbReference>
<dbReference type="Proteomes" id="UP000239648">
    <property type="component" value="Unassembled WGS sequence"/>
</dbReference>
<dbReference type="EMBL" id="PTIT01000001">
    <property type="protein sequence ID" value="PPK53723.1"/>
    <property type="molecule type" value="Genomic_DNA"/>
</dbReference>